<protein>
    <submittedName>
        <fullName evidence="2">Mannosyltransferase OCH1-like enzyme</fullName>
    </submittedName>
</protein>
<dbReference type="InterPro" id="IPR029044">
    <property type="entry name" value="Nucleotide-diphossugar_trans"/>
</dbReference>
<keyword evidence="3" id="KW-1185">Reference proteome</keyword>
<dbReference type="InterPro" id="IPR007577">
    <property type="entry name" value="GlycoTrfase_DXD_sugar-bd_CS"/>
</dbReference>
<reference evidence="2 3" key="1">
    <citation type="submission" date="2023-07" db="EMBL/GenBank/DDBJ databases">
        <title>Functional and genomic diversity of the sorghum phyllosphere microbiome.</title>
        <authorList>
            <person name="Shade A."/>
        </authorList>
    </citation>
    <scope>NUCLEOTIDE SEQUENCE [LARGE SCALE GENOMIC DNA]</scope>
    <source>
        <strain evidence="2 3">SORGH_AS_0892</strain>
    </source>
</reference>
<dbReference type="PANTHER" id="PTHR32385">
    <property type="entry name" value="MANNOSYL PHOSPHORYLINOSITOL CERAMIDE SYNTHASE"/>
    <property type="match status" value="1"/>
</dbReference>
<organism evidence="2 3">
    <name type="scientific">Sphingobacterium zeae</name>
    <dbReference type="NCBI Taxonomy" id="1776859"/>
    <lineage>
        <taxon>Bacteria</taxon>
        <taxon>Pseudomonadati</taxon>
        <taxon>Bacteroidota</taxon>
        <taxon>Sphingobacteriia</taxon>
        <taxon>Sphingobacteriales</taxon>
        <taxon>Sphingobacteriaceae</taxon>
        <taxon>Sphingobacterium</taxon>
    </lineage>
</organism>
<name>A0ABU0TZM1_9SPHI</name>
<accession>A0ABU0TZM1</accession>
<proteinExistence type="predicted"/>
<dbReference type="RefSeq" id="WP_307184288.1">
    <property type="nucleotide sequence ID" value="NZ_JAUTBA010000001.1"/>
</dbReference>
<keyword evidence="1" id="KW-0808">Transferase</keyword>
<dbReference type="SUPFAM" id="SSF53448">
    <property type="entry name" value="Nucleotide-diphospho-sugar transferases"/>
    <property type="match status" value="1"/>
</dbReference>
<dbReference type="Pfam" id="PF04488">
    <property type="entry name" value="Gly_transf_sug"/>
    <property type="match status" value="1"/>
</dbReference>
<dbReference type="InterPro" id="IPR051706">
    <property type="entry name" value="Glycosyltransferase_domain"/>
</dbReference>
<dbReference type="PANTHER" id="PTHR32385:SF15">
    <property type="entry name" value="INOSITOL PHOSPHOCERAMIDE MANNOSYLTRANSFERASE 1"/>
    <property type="match status" value="1"/>
</dbReference>
<evidence type="ECO:0000256" key="1">
    <source>
        <dbReference type="ARBA" id="ARBA00022679"/>
    </source>
</evidence>
<dbReference type="Gene3D" id="3.90.550.20">
    <property type="match status" value="1"/>
</dbReference>
<dbReference type="Proteomes" id="UP001244640">
    <property type="component" value="Unassembled WGS sequence"/>
</dbReference>
<evidence type="ECO:0000313" key="3">
    <source>
        <dbReference type="Proteomes" id="UP001244640"/>
    </source>
</evidence>
<dbReference type="EMBL" id="JAUTBA010000001">
    <property type="protein sequence ID" value="MDQ1148160.1"/>
    <property type="molecule type" value="Genomic_DNA"/>
</dbReference>
<gene>
    <name evidence="2" type="ORF">QE382_000144</name>
</gene>
<sequence>MIPKIIHYCWFGRGKMPDLVLKCIESWKRYLPEYERRLWNEDNFDINLYPFAAEAYAERKFAFVADVCRLYVLREFGGIYLDSDVEILKPLDNFLNNHVAFSGFEDNDRLTTGLMGSEKNGLWVNELLKYYDHRSFYLKDGTIDITPNTEIITQIMEEKGLKIQNSLQEIEGYCTIYPSDYFCPKSWLTKEIYITPNTYCIHHFTGSWLPSKRKWNKNEFLLKLLGKKNFERLVAFYGRLKN</sequence>
<evidence type="ECO:0000313" key="2">
    <source>
        <dbReference type="EMBL" id="MDQ1148160.1"/>
    </source>
</evidence>
<comment type="caution">
    <text evidence="2">The sequence shown here is derived from an EMBL/GenBank/DDBJ whole genome shotgun (WGS) entry which is preliminary data.</text>
</comment>